<feature type="domain" description="Cyclin-like" evidence="8">
    <location>
        <begin position="207"/>
        <end position="288"/>
    </location>
</feature>
<dbReference type="GO" id="GO:0008270">
    <property type="term" value="F:zinc ion binding"/>
    <property type="evidence" value="ECO:0007669"/>
    <property type="project" value="UniProtKB-KW"/>
</dbReference>
<dbReference type="PANTHER" id="PTHR11618:SF13">
    <property type="entry name" value="TRANSCRIPTION INITIATION FACTOR IIB"/>
    <property type="match status" value="1"/>
</dbReference>
<dbReference type="InterPro" id="IPR013137">
    <property type="entry name" value="Znf_TFIIB"/>
</dbReference>
<dbReference type="PANTHER" id="PTHR11618">
    <property type="entry name" value="TRANSCRIPTION INITIATION FACTOR IIB-RELATED"/>
    <property type="match status" value="1"/>
</dbReference>
<dbReference type="InterPro" id="IPR013763">
    <property type="entry name" value="Cyclin-like_dom"/>
</dbReference>
<sequence>MGVGNGDVCPECGGRLRREEIEICCEECGLVVGEDAIDRGPEWRSFEDGPDRRRTGAPLTRSRHDRGLSTEIGYEARGRITGRKRRQLARMRREHDRARIATKAERNRVSGFSNIAGLVDRLSLPLDARDQACCLFESAQNEKLLQGRSVEGFVAACVYAVARTLGVPRTMDEVVAQADATADELQAAYGALNRELDVPTGPIEPASYLPRFASELDLTIDEERLAKEFVDRLAETGAICGRNPSGVAAACLYEAAKRRDRPITQADAGDVADVAPVTIRKTTQALAEL</sequence>
<evidence type="ECO:0000313" key="9">
    <source>
        <dbReference type="EMBL" id="MFC3959624.1"/>
    </source>
</evidence>
<proteinExistence type="inferred from homology"/>
<dbReference type="GeneID" id="73902249"/>
<protein>
    <submittedName>
        <fullName evidence="9">Transcription initiation factor IIB family protein</fullName>
    </submittedName>
</protein>
<keyword evidence="6" id="KW-0804">Transcription</keyword>
<dbReference type="EMBL" id="JBHSAQ010000013">
    <property type="protein sequence ID" value="MFC3959624.1"/>
    <property type="molecule type" value="Genomic_DNA"/>
</dbReference>
<evidence type="ECO:0000256" key="1">
    <source>
        <dbReference type="ARBA" id="ARBA00010857"/>
    </source>
</evidence>
<dbReference type="InterPro" id="IPR000812">
    <property type="entry name" value="TFIIB"/>
</dbReference>
<dbReference type="Proteomes" id="UP001595846">
    <property type="component" value="Unassembled WGS sequence"/>
</dbReference>
<evidence type="ECO:0000259" key="8">
    <source>
        <dbReference type="SMART" id="SM00385"/>
    </source>
</evidence>
<dbReference type="SUPFAM" id="SSF47954">
    <property type="entry name" value="Cyclin-like"/>
    <property type="match status" value="2"/>
</dbReference>
<comment type="similarity">
    <text evidence="1">Belongs to the TFIIB family.</text>
</comment>
<reference evidence="9 10" key="1">
    <citation type="journal article" date="2019" name="Int. J. Syst. Evol. Microbiol.">
        <title>The Global Catalogue of Microorganisms (GCM) 10K type strain sequencing project: providing services to taxonomists for standard genome sequencing and annotation.</title>
        <authorList>
            <consortium name="The Broad Institute Genomics Platform"/>
            <consortium name="The Broad Institute Genome Sequencing Center for Infectious Disease"/>
            <person name="Wu L."/>
            <person name="Ma J."/>
        </authorList>
    </citation>
    <scope>NUCLEOTIDE SEQUENCE [LARGE SCALE GENOMIC DNA]</scope>
    <source>
        <strain evidence="9 10">IBRC-M 10256</strain>
    </source>
</reference>
<feature type="domain" description="Cyclin-like" evidence="8">
    <location>
        <begin position="113"/>
        <end position="194"/>
    </location>
</feature>
<gene>
    <name evidence="9" type="ORF">ACFOUR_14770</name>
</gene>
<keyword evidence="5" id="KW-0805">Transcription regulation</keyword>
<evidence type="ECO:0000256" key="7">
    <source>
        <dbReference type="SAM" id="MobiDB-lite"/>
    </source>
</evidence>
<dbReference type="AlphaFoldDB" id="A0ABD5NSP4"/>
<dbReference type="PRINTS" id="PR00685">
    <property type="entry name" value="TIFACTORIIB"/>
</dbReference>
<dbReference type="SMART" id="SM00385">
    <property type="entry name" value="CYCLIN"/>
    <property type="match status" value="2"/>
</dbReference>
<dbReference type="Gene3D" id="1.10.472.170">
    <property type="match status" value="1"/>
</dbReference>
<dbReference type="SUPFAM" id="SSF57783">
    <property type="entry name" value="Zinc beta-ribbon"/>
    <property type="match status" value="1"/>
</dbReference>
<dbReference type="InterPro" id="IPR036915">
    <property type="entry name" value="Cyclin-like_sf"/>
</dbReference>
<name>A0ABD5NSP4_9EURY</name>
<evidence type="ECO:0000256" key="3">
    <source>
        <dbReference type="ARBA" id="ARBA00022771"/>
    </source>
</evidence>
<keyword evidence="3" id="KW-0479">Metal-binding</keyword>
<dbReference type="Pfam" id="PF00382">
    <property type="entry name" value="TFIIB"/>
    <property type="match status" value="2"/>
</dbReference>
<keyword evidence="2" id="KW-0677">Repeat</keyword>
<keyword evidence="4" id="KW-0862">Zinc</keyword>
<dbReference type="InterPro" id="IPR013150">
    <property type="entry name" value="TFIIB_cyclin"/>
</dbReference>
<feature type="compositionally biased region" description="Basic and acidic residues" evidence="7">
    <location>
        <begin position="42"/>
        <end position="54"/>
    </location>
</feature>
<organism evidence="9 10">
    <name type="scientific">Halovivax cerinus</name>
    <dbReference type="NCBI Taxonomy" id="1487865"/>
    <lineage>
        <taxon>Archaea</taxon>
        <taxon>Methanobacteriati</taxon>
        <taxon>Methanobacteriota</taxon>
        <taxon>Stenosarchaea group</taxon>
        <taxon>Halobacteria</taxon>
        <taxon>Halobacteriales</taxon>
        <taxon>Natrialbaceae</taxon>
        <taxon>Halovivax</taxon>
    </lineage>
</organism>
<dbReference type="Pfam" id="PF08271">
    <property type="entry name" value="Zn_Ribbon_TF"/>
    <property type="match status" value="1"/>
</dbReference>
<dbReference type="Gene3D" id="1.10.472.10">
    <property type="entry name" value="Cyclin-like"/>
    <property type="match status" value="1"/>
</dbReference>
<keyword evidence="3" id="KW-0863">Zinc-finger</keyword>
<evidence type="ECO:0000313" key="10">
    <source>
        <dbReference type="Proteomes" id="UP001595846"/>
    </source>
</evidence>
<accession>A0ABD5NSP4</accession>
<keyword evidence="10" id="KW-1185">Reference proteome</keyword>
<evidence type="ECO:0000256" key="2">
    <source>
        <dbReference type="ARBA" id="ARBA00022737"/>
    </source>
</evidence>
<dbReference type="RefSeq" id="WP_256533137.1">
    <property type="nucleotide sequence ID" value="NZ_CP101824.1"/>
</dbReference>
<comment type="caution">
    <text evidence="9">The sequence shown here is derived from an EMBL/GenBank/DDBJ whole genome shotgun (WGS) entry which is preliminary data.</text>
</comment>
<feature type="region of interest" description="Disordered" evidence="7">
    <location>
        <begin position="42"/>
        <end position="63"/>
    </location>
</feature>
<evidence type="ECO:0000256" key="5">
    <source>
        <dbReference type="ARBA" id="ARBA00023015"/>
    </source>
</evidence>
<evidence type="ECO:0000256" key="4">
    <source>
        <dbReference type="ARBA" id="ARBA00022833"/>
    </source>
</evidence>
<evidence type="ECO:0000256" key="6">
    <source>
        <dbReference type="ARBA" id="ARBA00023163"/>
    </source>
</evidence>